<gene>
    <name evidence="2" type="ORF">PADG_07132</name>
</gene>
<dbReference type="InParanoid" id="C1GIP6"/>
<keyword evidence="3" id="KW-1185">Reference proteome</keyword>
<protein>
    <submittedName>
        <fullName evidence="2">Uncharacterized protein</fullName>
    </submittedName>
</protein>
<feature type="region of interest" description="Disordered" evidence="1">
    <location>
        <begin position="1"/>
        <end position="29"/>
    </location>
</feature>
<evidence type="ECO:0000313" key="2">
    <source>
        <dbReference type="EMBL" id="EEH42312.2"/>
    </source>
</evidence>
<dbReference type="HOGENOM" id="CLU_2831838_0_0_1"/>
<evidence type="ECO:0000313" key="3">
    <source>
        <dbReference type="Proteomes" id="UP000001628"/>
    </source>
</evidence>
<feature type="region of interest" description="Disordered" evidence="1">
    <location>
        <begin position="41"/>
        <end position="66"/>
    </location>
</feature>
<dbReference type="RefSeq" id="XP_010762425.1">
    <property type="nucleotide sequence ID" value="XM_010764123.1"/>
</dbReference>
<dbReference type="KEGG" id="pbn:PADG_07132"/>
<dbReference type="EMBL" id="KN275966">
    <property type="protein sequence ID" value="EEH42312.2"/>
    <property type="molecule type" value="Genomic_DNA"/>
</dbReference>
<reference evidence="2 3" key="1">
    <citation type="journal article" date="2011" name="PLoS Genet.">
        <title>Comparative genomic analysis of human fungal pathogens causing paracoccidioidomycosis.</title>
        <authorList>
            <person name="Desjardins C.A."/>
            <person name="Champion M.D."/>
            <person name="Holder J.W."/>
            <person name="Muszewska A."/>
            <person name="Goldberg J."/>
            <person name="Bailao A.M."/>
            <person name="Brigido M.M."/>
            <person name="Ferreira M.E."/>
            <person name="Garcia A.M."/>
            <person name="Grynberg M."/>
            <person name="Gujja S."/>
            <person name="Heiman D.I."/>
            <person name="Henn M.R."/>
            <person name="Kodira C.D."/>
            <person name="Leon-Narvaez H."/>
            <person name="Longo L.V."/>
            <person name="Ma L.J."/>
            <person name="Malavazi I."/>
            <person name="Matsuo A.L."/>
            <person name="Morais F.V."/>
            <person name="Pereira M."/>
            <person name="Rodriguez-Brito S."/>
            <person name="Sakthikumar S."/>
            <person name="Salem-Izacc S.M."/>
            <person name="Sykes S.M."/>
            <person name="Teixeira M.M."/>
            <person name="Vallejo M.C."/>
            <person name="Walter M.E."/>
            <person name="Yandava C."/>
            <person name="Young S."/>
            <person name="Zeng Q."/>
            <person name="Zucker J."/>
            <person name="Felipe M.S."/>
            <person name="Goldman G.H."/>
            <person name="Haas B.J."/>
            <person name="McEwen J.G."/>
            <person name="Nino-Vega G."/>
            <person name="Puccia R."/>
            <person name="San-Blas G."/>
            <person name="Soares C.M."/>
            <person name="Birren B.W."/>
            <person name="Cuomo C.A."/>
        </authorList>
    </citation>
    <scope>NUCLEOTIDE SEQUENCE [LARGE SCALE GENOMIC DNA]</scope>
    <source>
        <strain evidence="2 3">Pb18</strain>
    </source>
</reference>
<proteinExistence type="predicted"/>
<sequence length="66" mass="7409">MKKGFPSSWAGNLDPIRGQDNALGMQRPSGEYVKKKYREGIGEKIAPDASGNQKKKKLNDEEKREC</sequence>
<organism evidence="2 3">
    <name type="scientific">Paracoccidioides brasiliensis (strain Pb18)</name>
    <dbReference type="NCBI Taxonomy" id="502780"/>
    <lineage>
        <taxon>Eukaryota</taxon>
        <taxon>Fungi</taxon>
        <taxon>Dikarya</taxon>
        <taxon>Ascomycota</taxon>
        <taxon>Pezizomycotina</taxon>
        <taxon>Eurotiomycetes</taxon>
        <taxon>Eurotiomycetidae</taxon>
        <taxon>Onygenales</taxon>
        <taxon>Ajellomycetaceae</taxon>
        <taxon>Paracoccidioides</taxon>
    </lineage>
</organism>
<dbReference type="AlphaFoldDB" id="C1GIP6"/>
<dbReference type="GeneID" id="22585693"/>
<dbReference type="Proteomes" id="UP000001628">
    <property type="component" value="Unassembled WGS sequence"/>
</dbReference>
<dbReference type="VEuPathDB" id="FungiDB:PADG_07132"/>
<accession>C1GIP6</accession>
<name>C1GIP6_PARBD</name>
<evidence type="ECO:0000256" key="1">
    <source>
        <dbReference type="SAM" id="MobiDB-lite"/>
    </source>
</evidence>